<evidence type="ECO:0000313" key="1">
    <source>
        <dbReference type="EMBL" id="CAG7871236.1"/>
    </source>
</evidence>
<gene>
    <name evidence="2" type="ORF">BRAA06T25737Z</name>
    <name evidence="1" type="ORF">BRAPAZ1V2_A06P34760.2</name>
</gene>
<dbReference type="EMBL" id="LS974622">
    <property type="protein sequence ID" value="CAG7871236.1"/>
    <property type="molecule type" value="Genomic_DNA"/>
</dbReference>
<accession>A0A3P5YHM8</accession>
<proteinExistence type="predicted"/>
<evidence type="ECO:0000313" key="2">
    <source>
        <dbReference type="EMBL" id="VDC67197.1"/>
    </source>
</evidence>
<evidence type="ECO:0008006" key="3">
    <source>
        <dbReference type="Google" id="ProtNLM"/>
    </source>
</evidence>
<reference evidence="2" key="1">
    <citation type="submission" date="2018-11" db="EMBL/GenBank/DDBJ databases">
        <authorList>
            <consortium name="Genoscope - CEA"/>
            <person name="William W."/>
        </authorList>
    </citation>
    <scope>NUCLEOTIDE SEQUENCE</scope>
</reference>
<sequence length="101" mass="11503">MLKREVEIRDAEIKPSLNPLKEAVWKLTTSPKIKVFLWKTLCNAIPAGELLIKRSIKMDPTSVSSSKNHGSFYGFYNFSSFARVNEQEEGNDGNFKSYTLD</sequence>
<dbReference type="Proteomes" id="UP000694005">
    <property type="component" value="Chromosome A06"/>
</dbReference>
<organism evidence="2">
    <name type="scientific">Brassica campestris</name>
    <name type="common">Field mustard</name>
    <dbReference type="NCBI Taxonomy" id="3711"/>
    <lineage>
        <taxon>Eukaryota</taxon>
        <taxon>Viridiplantae</taxon>
        <taxon>Streptophyta</taxon>
        <taxon>Embryophyta</taxon>
        <taxon>Tracheophyta</taxon>
        <taxon>Spermatophyta</taxon>
        <taxon>Magnoliopsida</taxon>
        <taxon>eudicotyledons</taxon>
        <taxon>Gunneridae</taxon>
        <taxon>Pentapetalae</taxon>
        <taxon>rosids</taxon>
        <taxon>malvids</taxon>
        <taxon>Brassicales</taxon>
        <taxon>Brassicaceae</taxon>
        <taxon>Brassiceae</taxon>
        <taxon>Brassica</taxon>
    </lineage>
</organism>
<dbReference type="AlphaFoldDB" id="A0A3P5YHM8"/>
<protein>
    <recommendedName>
        <fullName evidence="3">Reverse transcriptase zinc-binding domain-containing protein</fullName>
    </recommendedName>
</protein>
<dbReference type="Gramene" id="A06p34760.2_BraZ1">
    <property type="protein sequence ID" value="A06p34760.2_BraZ1.CDS"/>
    <property type="gene ID" value="A06g34760.2_BraZ1"/>
</dbReference>
<name>A0A3P5YHM8_BRACM</name>
<dbReference type="EMBL" id="LR031569">
    <property type="protein sequence ID" value="VDC67197.1"/>
    <property type="molecule type" value="Genomic_DNA"/>
</dbReference>